<evidence type="ECO:0000256" key="4">
    <source>
        <dbReference type="RuleBase" id="RU003829"/>
    </source>
</evidence>
<proteinExistence type="inferred from homology"/>
<dbReference type="SMART" id="SM00884">
    <property type="entry name" value="Cullin_Nedd8"/>
    <property type="match status" value="1"/>
</dbReference>
<accession>A0AAD5USZ0</accession>
<evidence type="ECO:0000313" key="7">
    <source>
        <dbReference type="Proteomes" id="UP001212997"/>
    </source>
</evidence>
<dbReference type="Gene3D" id="1.20.1310.10">
    <property type="entry name" value="Cullin Repeats"/>
    <property type="match status" value="4"/>
</dbReference>
<dbReference type="Gene3D" id="1.10.10.10">
    <property type="entry name" value="Winged helix-like DNA-binding domain superfamily/Winged helix DNA-binding domain"/>
    <property type="match status" value="1"/>
</dbReference>
<feature type="domain" description="Cullin family profile" evidence="5">
    <location>
        <begin position="328"/>
        <end position="515"/>
    </location>
</feature>
<dbReference type="SUPFAM" id="SSF46785">
    <property type="entry name" value="Winged helix' DNA-binding domain"/>
    <property type="match status" value="1"/>
</dbReference>
<comment type="caution">
    <text evidence="6">The sequence shown here is derived from an EMBL/GenBank/DDBJ whole genome shotgun (WGS) entry which is preliminary data.</text>
</comment>
<dbReference type="FunFam" id="1.20.1310.10:FF:000001">
    <property type="entry name" value="Cullin 3"/>
    <property type="match status" value="1"/>
</dbReference>
<dbReference type="InterPro" id="IPR036317">
    <property type="entry name" value="Cullin_homology_sf"/>
</dbReference>
<dbReference type="GO" id="GO:0031461">
    <property type="term" value="C:cullin-RING ubiquitin ligase complex"/>
    <property type="evidence" value="ECO:0007669"/>
    <property type="project" value="UniProtKB-ARBA"/>
</dbReference>
<dbReference type="Pfam" id="PF10557">
    <property type="entry name" value="Cullin_Nedd8"/>
    <property type="match status" value="1"/>
</dbReference>
<reference evidence="6" key="1">
    <citation type="submission" date="2022-07" db="EMBL/GenBank/DDBJ databases">
        <title>Genome Sequence of Physisporinus lineatus.</title>
        <authorList>
            <person name="Buettner E."/>
        </authorList>
    </citation>
    <scope>NUCLEOTIDE SEQUENCE</scope>
    <source>
        <strain evidence="6">VT162</strain>
    </source>
</reference>
<evidence type="ECO:0000256" key="2">
    <source>
        <dbReference type="ARBA" id="ARBA00006019"/>
    </source>
</evidence>
<dbReference type="PROSITE" id="PS50069">
    <property type="entry name" value="CULLIN_2"/>
    <property type="match status" value="1"/>
</dbReference>
<dbReference type="PANTHER" id="PTHR11932">
    <property type="entry name" value="CULLIN"/>
    <property type="match status" value="1"/>
</dbReference>
<evidence type="ECO:0000256" key="1">
    <source>
        <dbReference type="ARBA" id="ARBA00004906"/>
    </source>
</evidence>
<dbReference type="GO" id="GO:0006511">
    <property type="term" value="P:ubiquitin-dependent protein catabolic process"/>
    <property type="evidence" value="ECO:0007669"/>
    <property type="project" value="InterPro"/>
</dbReference>
<dbReference type="Gene3D" id="4.10.1030.10">
    <property type="entry name" value="Ring Box Chain A, domain 5"/>
    <property type="match status" value="1"/>
</dbReference>
<name>A0AAD5USZ0_9APHY</name>
<dbReference type="InterPro" id="IPR045093">
    <property type="entry name" value="Cullin"/>
</dbReference>
<evidence type="ECO:0000259" key="5">
    <source>
        <dbReference type="PROSITE" id="PS50069"/>
    </source>
</evidence>
<dbReference type="AlphaFoldDB" id="A0AAD5USZ0"/>
<dbReference type="InterPro" id="IPR001373">
    <property type="entry name" value="Cullin_N"/>
</dbReference>
<dbReference type="Pfam" id="PF00888">
    <property type="entry name" value="Cullin"/>
    <property type="match status" value="1"/>
</dbReference>
<comment type="pathway">
    <text evidence="1">Protein modification; protein ubiquitination.</text>
</comment>
<dbReference type="InterPro" id="IPR036388">
    <property type="entry name" value="WH-like_DNA-bd_sf"/>
</dbReference>
<organism evidence="6 7">
    <name type="scientific">Meripilus lineatus</name>
    <dbReference type="NCBI Taxonomy" id="2056292"/>
    <lineage>
        <taxon>Eukaryota</taxon>
        <taxon>Fungi</taxon>
        <taxon>Dikarya</taxon>
        <taxon>Basidiomycota</taxon>
        <taxon>Agaricomycotina</taxon>
        <taxon>Agaricomycetes</taxon>
        <taxon>Polyporales</taxon>
        <taxon>Meripilaceae</taxon>
        <taxon>Meripilus</taxon>
    </lineage>
</organism>
<dbReference type="SUPFAM" id="SSF75632">
    <property type="entry name" value="Cullin homology domain"/>
    <property type="match status" value="1"/>
</dbReference>
<dbReference type="Pfam" id="PF26557">
    <property type="entry name" value="Cullin_AB"/>
    <property type="match status" value="1"/>
</dbReference>
<dbReference type="SUPFAM" id="SSF74788">
    <property type="entry name" value="Cullin repeat-like"/>
    <property type="match status" value="1"/>
</dbReference>
<evidence type="ECO:0000256" key="3">
    <source>
        <dbReference type="PROSITE-ProRule" id="PRU00330"/>
    </source>
</evidence>
<protein>
    <recommendedName>
        <fullName evidence="5">Cullin family profile domain-containing protein</fullName>
    </recommendedName>
</protein>
<dbReference type="InterPro" id="IPR059120">
    <property type="entry name" value="Cullin-like_AB"/>
</dbReference>
<dbReference type="EMBL" id="JANAWD010000647">
    <property type="protein sequence ID" value="KAJ3476969.1"/>
    <property type="molecule type" value="Genomic_DNA"/>
</dbReference>
<sequence>MAFSRPMPPAGSDSQTTWAFLEEGVDQIMTKTQLGLSYSKLFAYLNRNWVKRERHRGRKGVYPVYTLALVQWRSNLFLHVQSDNRSLTGTTLRLIERQRNGEMVDQGLVRKVVGSFISLGVDESDILKVSYEVYKEHFEKAFLEGTHKYYREESKALFAEDSVPNYLKKAEERIREEEDRLQRDLSMVTRNKMMNVLYDVFVNEHKDAFMNTFESLFLSDPHGVVQKACRILNHFPSQIGPFQSILEERTKKMGLDAVRELVGENVDQNADVDPTAYVRALLHVHCVASGLVAHNFSGWAKVACMANVDRACREFVNHNVVTGSSSAKSARLLANHADALLRKNNKMAEEEDLEGGLNKVMVLFKYIDDKDVFQTFYTNRLSKRLIHGFSASDEAEAAMILKLKEACGFEYTNKLQRMFTDMSLSKDLTGQFKERMHQNHDDMDITFSIMVLGTNFWPLNPPDQALAIPADIIPTYKRFLKFYQTKHSGRKLIWLWNYSTNELRTNYLNHEKEVLKQVLAILVEGPKNPHRIGKRTRYDLNPNFKSKKTRINLNMPIKAEQKAEATDVLKTIDENRKYALQASIIRVMKARRTMKNQRLIQEVITQISQRSTPSIPDIKKVGLLMFHWPIV</sequence>
<comment type="similarity">
    <text evidence="2 3 4">Belongs to the cullin family.</text>
</comment>
<keyword evidence="7" id="KW-1185">Reference proteome</keyword>
<dbReference type="InterPro" id="IPR016158">
    <property type="entry name" value="Cullin_homology"/>
</dbReference>
<dbReference type="FunFam" id="1.20.1310.10:FF:000012">
    <property type="entry name" value="Cullin 2"/>
    <property type="match status" value="1"/>
</dbReference>
<evidence type="ECO:0000313" key="6">
    <source>
        <dbReference type="EMBL" id="KAJ3476969.1"/>
    </source>
</evidence>
<dbReference type="InterPro" id="IPR016159">
    <property type="entry name" value="Cullin_repeat-like_dom_sf"/>
</dbReference>
<dbReference type="GO" id="GO:0031625">
    <property type="term" value="F:ubiquitin protein ligase binding"/>
    <property type="evidence" value="ECO:0007669"/>
    <property type="project" value="InterPro"/>
</dbReference>
<gene>
    <name evidence="6" type="ORF">NLI96_g10787</name>
</gene>
<dbReference type="Proteomes" id="UP001212997">
    <property type="component" value="Unassembled WGS sequence"/>
</dbReference>
<dbReference type="InterPro" id="IPR036390">
    <property type="entry name" value="WH_DNA-bd_sf"/>
</dbReference>
<dbReference type="InterPro" id="IPR019559">
    <property type="entry name" value="Cullin_neddylation_domain"/>
</dbReference>
<dbReference type="SMART" id="SM00182">
    <property type="entry name" value="CULLIN"/>
    <property type="match status" value="1"/>
</dbReference>